<dbReference type="AlphaFoldDB" id="M7SBV6"/>
<dbReference type="KEGG" id="ela:UCREL1_11446"/>
<name>M7SBV6_EUTLA</name>
<dbReference type="Proteomes" id="UP000012174">
    <property type="component" value="Unassembled WGS sequence"/>
</dbReference>
<organism evidence="1 2">
    <name type="scientific">Eutypa lata (strain UCR-EL1)</name>
    <name type="common">Grapevine dieback disease fungus</name>
    <name type="synonym">Eutypa armeniacae</name>
    <dbReference type="NCBI Taxonomy" id="1287681"/>
    <lineage>
        <taxon>Eukaryota</taxon>
        <taxon>Fungi</taxon>
        <taxon>Dikarya</taxon>
        <taxon>Ascomycota</taxon>
        <taxon>Pezizomycotina</taxon>
        <taxon>Sordariomycetes</taxon>
        <taxon>Xylariomycetidae</taxon>
        <taxon>Xylariales</taxon>
        <taxon>Diatrypaceae</taxon>
        <taxon>Eutypa</taxon>
    </lineage>
</organism>
<protein>
    <submittedName>
        <fullName evidence="1">Putative short-chain dehydrogenase reductase family protein</fullName>
    </submittedName>
</protein>
<dbReference type="HOGENOM" id="CLU_010194_44_4_1"/>
<proteinExistence type="predicted"/>
<gene>
    <name evidence="1" type="ORF">UCREL1_11446</name>
</gene>
<keyword evidence="2" id="KW-1185">Reference proteome</keyword>
<dbReference type="OrthoDB" id="542013at2759"/>
<reference evidence="2" key="1">
    <citation type="journal article" date="2013" name="Genome Announc.">
        <title>Draft genome sequence of the grapevine dieback fungus Eutypa lata UCR-EL1.</title>
        <authorList>
            <person name="Blanco-Ulate B."/>
            <person name="Rolshausen P.E."/>
            <person name="Cantu D."/>
        </authorList>
    </citation>
    <scope>NUCLEOTIDE SEQUENCE [LARGE SCALE GENOMIC DNA]</scope>
    <source>
        <strain evidence="2">UCR-EL1</strain>
    </source>
</reference>
<dbReference type="EMBL" id="KB707576">
    <property type="protein sequence ID" value="EMR61617.1"/>
    <property type="molecule type" value="Genomic_DNA"/>
</dbReference>
<evidence type="ECO:0000313" key="2">
    <source>
        <dbReference type="Proteomes" id="UP000012174"/>
    </source>
</evidence>
<sequence>MFVIKLKDHVDPNEVVVNAADPGFMRGTGLDRGIPAYMKATYGLMRMVMGRGLKAGAWAYVDAAVVKPDATHGSWMYNWEVYSFPSMTHTPDGKKAIERLLAETIEELEFADARGILSSMGKYSNV</sequence>
<evidence type="ECO:0000313" key="1">
    <source>
        <dbReference type="EMBL" id="EMR61617.1"/>
    </source>
</evidence>
<accession>M7SBV6</accession>